<evidence type="ECO:0000313" key="1">
    <source>
        <dbReference type="EMBL" id="GEM00982.1"/>
    </source>
</evidence>
<dbReference type="Proteomes" id="UP000321547">
    <property type="component" value="Unassembled WGS sequence"/>
</dbReference>
<reference evidence="1 2" key="1">
    <citation type="submission" date="2019-07" db="EMBL/GenBank/DDBJ databases">
        <title>Whole genome shotgun sequence of Halolactibacillus halophilus NBRC 100868.</title>
        <authorList>
            <person name="Hosoyama A."/>
            <person name="Uohara A."/>
            <person name="Ohji S."/>
            <person name="Ichikawa N."/>
        </authorList>
    </citation>
    <scope>NUCLEOTIDE SEQUENCE [LARGE SCALE GENOMIC DNA]</scope>
    <source>
        <strain evidence="1 2">NBRC 100868</strain>
    </source>
</reference>
<organism evidence="1 2">
    <name type="scientific">Halolactibacillus halophilus</name>
    <dbReference type="NCBI Taxonomy" id="306540"/>
    <lineage>
        <taxon>Bacteria</taxon>
        <taxon>Bacillati</taxon>
        <taxon>Bacillota</taxon>
        <taxon>Bacilli</taxon>
        <taxon>Bacillales</taxon>
        <taxon>Bacillaceae</taxon>
        <taxon>Halolactibacillus</taxon>
    </lineage>
</organism>
<name>A0ABQ0VIH3_9BACI</name>
<accession>A0ABQ0VIH3</accession>
<evidence type="ECO:0000313" key="2">
    <source>
        <dbReference type="Proteomes" id="UP000321547"/>
    </source>
</evidence>
<sequence>MSANYYLYSGKQSARRLLASSFITLSSLSTNEMILAYVIINKTVKLILTLKVHQKDTPHIGRALQIIYIVGNDQ</sequence>
<comment type="caution">
    <text evidence="1">The sequence shown here is derived from an EMBL/GenBank/DDBJ whole genome shotgun (WGS) entry which is preliminary data.</text>
</comment>
<dbReference type="EMBL" id="BJWI01000004">
    <property type="protein sequence ID" value="GEM00982.1"/>
    <property type="molecule type" value="Genomic_DNA"/>
</dbReference>
<proteinExistence type="predicted"/>
<keyword evidence="2" id="KW-1185">Reference proteome</keyword>
<gene>
    <name evidence="1" type="ORF">HHA03_05140</name>
</gene>
<protein>
    <submittedName>
        <fullName evidence="1">Uncharacterized protein</fullName>
    </submittedName>
</protein>